<dbReference type="AlphaFoldDB" id="W9W333"/>
<dbReference type="GeneID" id="19177377"/>
<dbReference type="GO" id="GO:0016491">
    <property type="term" value="F:oxidoreductase activity"/>
    <property type="evidence" value="ECO:0007669"/>
    <property type="project" value="UniProtKB-KW"/>
</dbReference>
<evidence type="ECO:0000313" key="4">
    <source>
        <dbReference type="Proteomes" id="UP000019473"/>
    </source>
</evidence>
<dbReference type="PRINTS" id="PR00069">
    <property type="entry name" value="ALDKETRDTASE"/>
</dbReference>
<name>W9W333_9EURO</name>
<sequence>MSTPTRTLGRNGPQVTAIGFGAMSIGGAYGQKDTEAEKLAVLDRAHAIGERFWDTADVYFDSEDIIGKWFEQNPEKRKDIFLATKFGLQFTEDFQQSESSDPEYIREACERSLKRLGVETIDLYYCHRVNRETPIETTIQALVELKKQGKIRYIGLSEVSPTTLCRACAVHQVSALQVEYNPFVLDIEKNDLLRTCRELGVAVVAYSPVGRGFLTGQIKALDDLPANDFRRLAPKYSPENFVKIMNLVHKFQAVAKNHGATPAQACIAWLMTQGEDIIPIPGTRTTKYLEENTAAASLKLTGQEVQELRAAVDASEIPGDRYPAM</sequence>
<organism evidence="3 4">
    <name type="scientific">Cladophialophora yegresii CBS 114405</name>
    <dbReference type="NCBI Taxonomy" id="1182544"/>
    <lineage>
        <taxon>Eukaryota</taxon>
        <taxon>Fungi</taxon>
        <taxon>Dikarya</taxon>
        <taxon>Ascomycota</taxon>
        <taxon>Pezizomycotina</taxon>
        <taxon>Eurotiomycetes</taxon>
        <taxon>Chaetothyriomycetidae</taxon>
        <taxon>Chaetothyriales</taxon>
        <taxon>Herpotrichiellaceae</taxon>
        <taxon>Cladophialophora</taxon>
    </lineage>
</organism>
<dbReference type="Proteomes" id="UP000019473">
    <property type="component" value="Unassembled WGS sequence"/>
</dbReference>
<dbReference type="InterPro" id="IPR050791">
    <property type="entry name" value="Aldo-Keto_reductase"/>
</dbReference>
<evidence type="ECO:0000256" key="1">
    <source>
        <dbReference type="ARBA" id="ARBA00023002"/>
    </source>
</evidence>
<dbReference type="PANTHER" id="PTHR43625:SF40">
    <property type="entry name" value="ALDO-KETO REDUCTASE YAKC [NADP(+)]"/>
    <property type="match status" value="1"/>
</dbReference>
<comment type="caution">
    <text evidence="3">The sequence shown here is derived from an EMBL/GenBank/DDBJ whole genome shotgun (WGS) entry which is preliminary data.</text>
</comment>
<dbReference type="STRING" id="1182544.W9W333"/>
<accession>W9W333</accession>
<keyword evidence="1" id="KW-0560">Oxidoreductase</keyword>
<evidence type="ECO:0000259" key="2">
    <source>
        <dbReference type="Pfam" id="PF00248"/>
    </source>
</evidence>
<dbReference type="eggNOG" id="KOG1575">
    <property type="taxonomic scope" value="Eukaryota"/>
</dbReference>
<gene>
    <name evidence="3" type="ORF">A1O7_02772</name>
</gene>
<proteinExistence type="predicted"/>
<dbReference type="Gene3D" id="3.20.20.100">
    <property type="entry name" value="NADP-dependent oxidoreductase domain"/>
    <property type="match status" value="1"/>
</dbReference>
<dbReference type="GO" id="GO:0005737">
    <property type="term" value="C:cytoplasm"/>
    <property type="evidence" value="ECO:0007669"/>
    <property type="project" value="TreeGrafter"/>
</dbReference>
<dbReference type="InterPro" id="IPR020471">
    <property type="entry name" value="AKR"/>
</dbReference>
<protein>
    <submittedName>
        <fullName evidence="3">Alcohol dehydrogenase</fullName>
    </submittedName>
</protein>
<dbReference type="VEuPathDB" id="FungiDB:A1O7_02772"/>
<dbReference type="InterPro" id="IPR036812">
    <property type="entry name" value="NAD(P)_OxRdtase_dom_sf"/>
</dbReference>
<evidence type="ECO:0000313" key="3">
    <source>
        <dbReference type="EMBL" id="EXJ62338.1"/>
    </source>
</evidence>
<dbReference type="OrthoDB" id="37537at2759"/>
<dbReference type="SUPFAM" id="SSF51430">
    <property type="entry name" value="NAD(P)-linked oxidoreductase"/>
    <property type="match status" value="1"/>
</dbReference>
<keyword evidence="4" id="KW-1185">Reference proteome</keyword>
<dbReference type="Pfam" id="PF00248">
    <property type="entry name" value="Aldo_ket_red"/>
    <property type="match status" value="1"/>
</dbReference>
<dbReference type="EMBL" id="AMGW01000002">
    <property type="protein sequence ID" value="EXJ62338.1"/>
    <property type="molecule type" value="Genomic_DNA"/>
</dbReference>
<dbReference type="RefSeq" id="XP_007754992.1">
    <property type="nucleotide sequence ID" value="XM_007756802.1"/>
</dbReference>
<dbReference type="PANTHER" id="PTHR43625">
    <property type="entry name" value="AFLATOXIN B1 ALDEHYDE REDUCTASE"/>
    <property type="match status" value="1"/>
</dbReference>
<dbReference type="HOGENOM" id="CLU_023205_2_1_1"/>
<feature type="domain" description="NADP-dependent oxidoreductase" evidence="2">
    <location>
        <begin position="17"/>
        <end position="311"/>
    </location>
</feature>
<reference evidence="3 4" key="1">
    <citation type="submission" date="2013-03" db="EMBL/GenBank/DDBJ databases">
        <title>The Genome Sequence of Cladophialophora yegresii CBS 114405.</title>
        <authorList>
            <consortium name="The Broad Institute Genomics Platform"/>
            <person name="Cuomo C."/>
            <person name="de Hoog S."/>
            <person name="Gorbushina A."/>
            <person name="Walker B."/>
            <person name="Young S.K."/>
            <person name="Zeng Q."/>
            <person name="Gargeya S."/>
            <person name="Fitzgerald M."/>
            <person name="Haas B."/>
            <person name="Abouelleil A."/>
            <person name="Allen A.W."/>
            <person name="Alvarado L."/>
            <person name="Arachchi H.M."/>
            <person name="Berlin A.M."/>
            <person name="Chapman S.B."/>
            <person name="Gainer-Dewar J."/>
            <person name="Goldberg J."/>
            <person name="Griggs A."/>
            <person name="Gujja S."/>
            <person name="Hansen M."/>
            <person name="Howarth C."/>
            <person name="Imamovic A."/>
            <person name="Ireland A."/>
            <person name="Larimer J."/>
            <person name="McCowan C."/>
            <person name="Murphy C."/>
            <person name="Pearson M."/>
            <person name="Poon T.W."/>
            <person name="Priest M."/>
            <person name="Roberts A."/>
            <person name="Saif S."/>
            <person name="Shea T."/>
            <person name="Sisk P."/>
            <person name="Sykes S."/>
            <person name="Wortman J."/>
            <person name="Nusbaum C."/>
            <person name="Birren B."/>
        </authorList>
    </citation>
    <scope>NUCLEOTIDE SEQUENCE [LARGE SCALE GENOMIC DNA]</scope>
    <source>
        <strain evidence="3 4">CBS 114405</strain>
    </source>
</reference>
<dbReference type="InterPro" id="IPR023210">
    <property type="entry name" value="NADP_OxRdtase_dom"/>
</dbReference>